<protein>
    <submittedName>
        <fullName evidence="6">Golgin subfamily A member 2 isoform X1</fullName>
    </submittedName>
</protein>
<dbReference type="RefSeq" id="XP_015607806.1">
    <property type="nucleotide sequence ID" value="XM_015752320.2"/>
</dbReference>
<evidence type="ECO:0000313" key="6">
    <source>
        <dbReference type="RefSeq" id="XP_015607806.1"/>
    </source>
</evidence>
<feature type="coiled-coil region" evidence="2">
    <location>
        <begin position="788"/>
        <end position="822"/>
    </location>
</feature>
<sequence>MNMNKTEKLLAARKRLKEFQLNRKNHHQDVPVKEQNDLQKETPPLIEDSSVDCLHNNGTDVPSPSKIIKNTETRPEEAPVLFDHFMNDHVEESCFGNTSNETVSSAINYKEEYNISTEGSLISQSNKNHMNFDSLETENVLQNSDPLQNTDSSANLEYFETDVESSVTSEQPLNHSASLQKERLLQMASAVADALVDHPDNDESGHTSDLEYQNQFLVSSLQEQKELVNRLHIQVAQYSSRISELEATLATKEADFEVKLLRELNPLKEQLQVHAQTTGILVGEKAELAAALTQVQATAKQKAAEVEDLSAKLKSSQLRICELEKELTPLRSISNDVESREGATKQMITEMSEKVRELSKNNDDYELEISELKQNLELKNTQLLSVHQELKNKDDLLSLCELKVQQLTNSQESDIIENQRLTVAALEQQLNQVRQTLKTVSEDKEKASVQYGNYMSTINSQYESALKELEKSKELITQLELKERSYIDRLSDMEQQLQREKDKVESLTPAEDYKNQIESLTKNVDELLQDQHSVQLALSEKDNELENLRKELEELQAIKSDAVEASKLVAALESEKIGASRAVSQNHQLKQQLGEMHDAFVHLSNSKLDLTEQLQAERGIGKKLNAELNKFESEIEKLREELRVKEAALVEYEKEKLHTAQITDQMQHYQAQSHHASTLQQELQKALETIENLKKENQKLFAQQHFGNPGNVPQEVSNVKETIETLKRENQQLLNQHVSANSETVSEDVENVPVNDSEDKVDDSSLTLIQSSTQTVEKEEPSIQPEAVRKLEEKFKTTMEKIAELSDEKQRLEHLVLQLQGETETIGEYITLYQRQRAILNQKQKEREEAFYQLIEQRNQQQEQLHKLKVLVADLISKQSTTENPVDNLGSNHEGDHNENVDVPDVSIVENSEIQSIVHPKDETTSQILDLLTEIKDCKDTCILEPNFHPCPWCSGKLITL</sequence>
<feature type="coiled-coil region" evidence="2">
    <location>
        <begin position="292"/>
        <end position="319"/>
    </location>
</feature>
<dbReference type="GO" id="GO:0007030">
    <property type="term" value="P:Golgi organization"/>
    <property type="evidence" value="ECO:0007669"/>
    <property type="project" value="TreeGrafter"/>
</dbReference>
<dbReference type="InterPro" id="IPR024858">
    <property type="entry name" value="GOLGA"/>
</dbReference>
<evidence type="ECO:0000256" key="3">
    <source>
        <dbReference type="SAM" id="MobiDB-lite"/>
    </source>
</evidence>
<feature type="region of interest" description="Disordered" evidence="3">
    <location>
        <begin position="740"/>
        <end position="763"/>
    </location>
</feature>
<reference evidence="6" key="1">
    <citation type="submission" date="2025-08" db="UniProtKB">
        <authorList>
            <consortium name="RefSeq"/>
        </authorList>
    </citation>
    <scope>IDENTIFICATION</scope>
</reference>
<evidence type="ECO:0000259" key="4">
    <source>
        <dbReference type="PROSITE" id="PS50010"/>
    </source>
</evidence>
<feature type="coiled-coil region" evidence="2">
    <location>
        <begin position="228"/>
        <end position="255"/>
    </location>
</feature>
<dbReference type="GeneID" id="107273796"/>
<dbReference type="GO" id="GO:0032580">
    <property type="term" value="C:Golgi cisterna membrane"/>
    <property type="evidence" value="ECO:0007669"/>
    <property type="project" value="TreeGrafter"/>
</dbReference>
<feature type="domain" description="DH" evidence="4">
    <location>
        <begin position="471"/>
        <end position="700"/>
    </location>
</feature>
<keyword evidence="5" id="KW-1185">Reference proteome</keyword>
<proteinExistence type="predicted"/>
<gene>
    <name evidence="6" type="primary">LOC107273796</name>
</gene>
<organism evidence="5 6">
    <name type="scientific">Cephus cinctus</name>
    <name type="common">Wheat stem sawfly</name>
    <dbReference type="NCBI Taxonomy" id="211228"/>
    <lineage>
        <taxon>Eukaryota</taxon>
        <taxon>Metazoa</taxon>
        <taxon>Ecdysozoa</taxon>
        <taxon>Arthropoda</taxon>
        <taxon>Hexapoda</taxon>
        <taxon>Insecta</taxon>
        <taxon>Pterygota</taxon>
        <taxon>Neoptera</taxon>
        <taxon>Endopterygota</taxon>
        <taxon>Hymenoptera</taxon>
        <taxon>Cephoidea</taxon>
        <taxon>Cephidae</taxon>
        <taxon>Cephus</taxon>
    </lineage>
</organism>
<keyword evidence="1 2" id="KW-0175">Coiled coil</keyword>
<dbReference type="GO" id="GO:0005801">
    <property type="term" value="C:cis-Golgi network"/>
    <property type="evidence" value="ECO:0007669"/>
    <property type="project" value="TreeGrafter"/>
</dbReference>
<dbReference type="PANTHER" id="PTHR10881">
    <property type="entry name" value="GOLGIN SUBFAMILY A MEMBER-RELATED"/>
    <property type="match status" value="1"/>
</dbReference>
<dbReference type="GO" id="GO:0005085">
    <property type="term" value="F:guanyl-nucleotide exchange factor activity"/>
    <property type="evidence" value="ECO:0007669"/>
    <property type="project" value="InterPro"/>
</dbReference>
<dbReference type="PROSITE" id="PS50010">
    <property type="entry name" value="DH_2"/>
    <property type="match status" value="1"/>
</dbReference>
<name>A0AAJ7FTQ1_CEPCN</name>
<dbReference type="GO" id="GO:0000137">
    <property type="term" value="C:Golgi cis cisterna"/>
    <property type="evidence" value="ECO:0007669"/>
    <property type="project" value="TreeGrafter"/>
</dbReference>
<evidence type="ECO:0000256" key="1">
    <source>
        <dbReference type="ARBA" id="ARBA00023054"/>
    </source>
</evidence>
<dbReference type="InterPro" id="IPR043976">
    <property type="entry name" value="GOLGA_cons_dom"/>
</dbReference>
<evidence type="ECO:0000313" key="5">
    <source>
        <dbReference type="Proteomes" id="UP000694920"/>
    </source>
</evidence>
<dbReference type="Pfam" id="PF15070">
    <property type="entry name" value="GOLGA2L5"/>
    <property type="match status" value="1"/>
</dbReference>
<feature type="coiled-coil region" evidence="2">
    <location>
        <begin position="348"/>
        <end position="575"/>
    </location>
</feature>
<dbReference type="KEGG" id="ccin:107273796"/>
<dbReference type="PANTHER" id="PTHR10881:SF46">
    <property type="entry name" value="GOLGIN SUBFAMILY A MEMBER 2"/>
    <property type="match status" value="1"/>
</dbReference>
<evidence type="ECO:0000256" key="2">
    <source>
        <dbReference type="SAM" id="Coils"/>
    </source>
</evidence>
<dbReference type="AlphaFoldDB" id="A0AAJ7FTQ1"/>
<accession>A0AAJ7FTQ1</accession>
<dbReference type="Proteomes" id="UP000694920">
    <property type="component" value="Unplaced"/>
</dbReference>
<dbReference type="InterPro" id="IPR000219">
    <property type="entry name" value="DH_dom"/>
</dbReference>